<name>K1XHZ8_9BACT</name>
<dbReference type="InterPro" id="IPR018974">
    <property type="entry name" value="Tex-like_N"/>
</dbReference>
<dbReference type="Gene3D" id="1.10.3500.10">
    <property type="entry name" value="Tex N-terminal region-like"/>
    <property type="match status" value="1"/>
</dbReference>
<dbReference type="InterPro" id="IPR041692">
    <property type="entry name" value="HHH_9"/>
</dbReference>
<dbReference type="SUPFAM" id="SSF158832">
    <property type="entry name" value="Tex N-terminal region-like"/>
    <property type="match status" value="1"/>
</dbReference>
<dbReference type="PROSITE" id="PS50126">
    <property type="entry name" value="S1"/>
    <property type="match status" value="1"/>
</dbReference>
<dbReference type="SUPFAM" id="SSF53098">
    <property type="entry name" value="Ribonuclease H-like"/>
    <property type="match status" value="1"/>
</dbReference>
<dbReference type="FunFam" id="3.30.420.140:FF:000001">
    <property type="entry name" value="RNA-binding transcriptional accessory protein"/>
    <property type="match status" value="1"/>
</dbReference>
<dbReference type="InterPro" id="IPR023323">
    <property type="entry name" value="Tex-like_dom_sf"/>
</dbReference>
<reference evidence="3" key="1">
    <citation type="journal article" date="2012" name="Science">
        <title>Fermentation, hydrogen, and sulfur metabolism in multiple uncultivated bacterial phyla.</title>
        <authorList>
            <person name="Wrighton K.C."/>
            <person name="Thomas B.C."/>
            <person name="Sharon I."/>
            <person name="Miller C.S."/>
            <person name="Castelle C.J."/>
            <person name="VerBerkmoes N.C."/>
            <person name="Wilkins M.J."/>
            <person name="Hettich R.L."/>
            <person name="Lipton M.S."/>
            <person name="Williams K.H."/>
            <person name="Long P.E."/>
            <person name="Banfield J.F."/>
        </authorList>
    </citation>
    <scope>NUCLEOTIDE SEQUENCE [LARGE SCALE GENOMIC DNA]</scope>
</reference>
<dbReference type="GO" id="GO:0006412">
    <property type="term" value="P:translation"/>
    <property type="evidence" value="ECO:0007669"/>
    <property type="project" value="TreeGrafter"/>
</dbReference>
<dbReference type="SMART" id="SM00732">
    <property type="entry name" value="YqgFc"/>
    <property type="match status" value="1"/>
</dbReference>
<dbReference type="GO" id="GO:0003729">
    <property type="term" value="F:mRNA binding"/>
    <property type="evidence" value="ECO:0007669"/>
    <property type="project" value="TreeGrafter"/>
</dbReference>
<dbReference type="PANTHER" id="PTHR10724">
    <property type="entry name" value="30S RIBOSOMAL PROTEIN S1"/>
    <property type="match status" value="1"/>
</dbReference>
<dbReference type="Pfam" id="PF17674">
    <property type="entry name" value="HHH_9"/>
    <property type="match status" value="1"/>
</dbReference>
<feature type="region of interest" description="Disordered" evidence="1">
    <location>
        <begin position="718"/>
        <end position="737"/>
    </location>
</feature>
<dbReference type="InterPro" id="IPR010994">
    <property type="entry name" value="RuvA_2-like"/>
</dbReference>
<comment type="caution">
    <text evidence="3">The sequence shown here is derived from an EMBL/GenBank/DDBJ whole genome shotgun (WGS) entry which is preliminary data.</text>
</comment>
<dbReference type="GO" id="GO:0003735">
    <property type="term" value="F:structural constituent of ribosome"/>
    <property type="evidence" value="ECO:0007669"/>
    <property type="project" value="TreeGrafter"/>
</dbReference>
<dbReference type="SUPFAM" id="SSF50249">
    <property type="entry name" value="Nucleic acid-binding proteins"/>
    <property type="match status" value="1"/>
</dbReference>
<evidence type="ECO:0000256" key="1">
    <source>
        <dbReference type="SAM" id="MobiDB-lite"/>
    </source>
</evidence>
<accession>K1XHZ8</accession>
<dbReference type="AlphaFoldDB" id="K1XHZ8"/>
<dbReference type="GO" id="GO:0006139">
    <property type="term" value="P:nucleobase-containing compound metabolic process"/>
    <property type="evidence" value="ECO:0007669"/>
    <property type="project" value="InterPro"/>
</dbReference>
<dbReference type="Gene3D" id="1.10.10.650">
    <property type="entry name" value="RuvA domain 2-like"/>
    <property type="match status" value="1"/>
</dbReference>
<organism evidence="3">
    <name type="scientific">uncultured bacterium</name>
    <name type="common">gcode 4</name>
    <dbReference type="NCBI Taxonomy" id="1234023"/>
    <lineage>
        <taxon>Bacteria</taxon>
        <taxon>environmental samples</taxon>
    </lineage>
</organism>
<dbReference type="Gene3D" id="1.10.150.310">
    <property type="entry name" value="Tex RuvX-like domain-like"/>
    <property type="match status" value="1"/>
</dbReference>
<dbReference type="InterPro" id="IPR037027">
    <property type="entry name" value="YqgF/RNaseH-like_dom_sf"/>
</dbReference>
<dbReference type="FunFam" id="2.40.50.140:FF:000051">
    <property type="entry name" value="RNA-binding transcriptional accessory protein"/>
    <property type="match status" value="1"/>
</dbReference>
<dbReference type="Pfam" id="PF09371">
    <property type="entry name" value="Tex_N"/>
    <property type="match status" value="1"/>
</dbReference>
<dbReference type="InterPro" id="IPR012337">
    <property type="entry name" value="RNaseH-like_sf"/>
</dbReference>
<dbReference type="InterPro" id="IPR055179">
    <property type="entry name" value="Tex-like_central_region"/>
</dbReference>
<dbReference type="Pfam" id="PF16921">
    <property type="entry name" value="Tex_YqgF"/>
    <property type="match status" value="1"/>
</dbReference>
<dbReference type="PANTHER" id="PTHR10724:SF10">
    <property type="entry name" value="S1 RNA-BINDING DOMAIN-CONTAINING PROTEIN 1"/>
    <property type="match status" value="1"/>
</dbReference>
<dbReference type="SMART" id="SM00316">
    <property type="entry name" value="S1"/>
    <property type="match status" value="1"/>
</dbReference>
<dbReference type="InterPro" id="IPR050437">
    <property type="entry name" value="Ribos_protein_bS1-like"/>
</dbReference>
<dbReference type="Gene3D" id="3.30.420.140">
    <property type="entry name" value="YqgF/RNase H-like domain"/>
    <property type="match status" value="1"/>
</dbReference>
<dbReference type="InterPro" id="IPR012340">
    <property type="entry name" value="NA-bd_OB-fold"/>
</dbReference>
<dbReference type="InterPro" id="IPR003029">
    <property type="entry name" value="S1_domain"/>
</dbReference>
<dbReference type="Pfam" id="PF22706">
    <property type="entry name" value="Tex_central_region"/>
    <property type="match status" value="1"/>
</dbReference>
<feature type="domain" description="S1 motif" evidence="2">
    <location>
        <begin position="650"/>
        <end position="719"/>
    </location>
</feature>
<dbReference type="Gene3D" id="2.40.50.140">
    <property type="entry name" value="Nucleic acid-binding proteins"/>
    <property type="match status" value="1"/>
</dbReference>
<dbReference type="InterPro" id="IPR023319">
    <property type="entry name" value="Tex-like_HTH_dom_sf"/>
</dbReference>
<gene>
    <name evidence="3" type="ORF">ACD_80C00167G0005</name>
</gene>
<protein>
    <recommendedName>
        <fullName evidence="2">S1 motif domain-containing protein</fullName>
    </recommendedName>
</protein>
<sequence length="760" mass="86169">MADLIGIISKKVGIAPHIVNSIIQLLDEGNTVPFIARYRKELTEGATDEQLRDFDEIYSYTRNLEARKADVIRLIDEKWLMTDELRKQIMEAETLARVEDLYRPFKEKKNTKATIAKAKGLEPLANILAQAQLSKEDFEMEAEKFVKDTWDVKTSVKNKEEAIQWAKDIVAEAVSDHADLREDIKTREENIGKLVCKKTKTFDEKGVYKIYGEYSKKLSEMPSYAYLAVARAETEKQLNVKLEFSQDKIREDTTKYFFPKKYNTCIAYLQEACEDGLHRLLLPSLEREIRSDKKRWADEAAIRVFGENLKNLLLTPPIKGMNVLGFDPAFRTGCKLAVVDQTGKFLDKTVIYPTEPQKKVTEAWETLKKLVDQYKIDLIVIGNGTASRESEKIVHDFIERYKLKVKYMITSESGASVYSASKLAQDEYPDLDVTIRGAISIAHRVQDPLAELTKIDPKSIGVGQYQHDVDQKYLKEKLEEKVEDIVNSVGVDVNTASYTLLQYIAGLSEAVAKNVITYRDENGKFTSKAQIKKVKGLGPKAYEQAIGFLRIKGGKEILDETGIHPEIHKQVYALLESEMGIKKKDLKLPMTVQKYPENTLIEWSEKYKIGLETLRDVLAELQRPGLDPRDELEAPCFSSTILDIKDLEIGTKLDGIVRNVTDFGAFVDIGLHSDGLVHKSQMANYFVANPVDVVKVGQQVKVKVIAIDLEREKVSLTMKDDSGTQAPRPESRWTSEKKIEIAKKDDKIGESTLRGNITFS</sequence>
<proteinExistence type="predicted"/>
<evidence type="ECO:0000259" key="2">
    <source>
        <dbReference type="PROSITE" id="PS50126"/>
    </source>
</evidence>
<dbReference type="InterPro" id="IPR032639">
    <property type="entry name" value="Tex_YqgF"/>
</dbReference>
<dbReference type="EMBL" id="AMFJ01036174">
    <property type="protein sequence ID" value="EKD24707.1"/>
    <property type="molecule type" value="Genomic_DNA"/>
</dbReference>
<dbReference type="GO" id="GO:0005737">
    <property type="term" value="C:cytoplasm"/>
    <property type="evidence" value="ECO:0007669"/>
    <property type="project" value="UniProtKB-ARBA"/>
</dbReference>
<dbReference type="InterPro" id="IPR006641">
    <property type="entry name" value="YqgF/RNaseH-like_dom"/>
</dbReference>
<evidence type="ECO:0000313" key="3">
    <source>
        <dbReference type="EMBL" id="EKD24707.1"/>
    </source>
</evidence>
<dbReference type="FunFam" id="1.10.10.650:FF:000001">
    <property type="entry name" value="S1 RNA-binding domain 1"/>
    <property type="match status" value="1"/>
</dbReference>
<dbReference type="Pfam" id="PF00575">
    <property type="entry name" value="S1"/>
    <property type="match status" value="1"/>
</dbReference>
<dbReference type="Pfam" id="PF12836">
    <property type="entry name" value="HHH_3"/>
    <property type="match status" value="1"/>
</dbReference>
<dbReference type="SUPFAM" id="SSF47781">
    <property type="entry name" value="RuvA domain 2-like"/>
    <property type="match status" value="2"/>
</dbReference>